<accession>A0A7U2FD33</accession>
<name>A0A7U2FD33_PHANO</name>
<reference evidence="2" key="1">
    <citation type="journal article" date="2021" name="BMC Genomics">
        <title>Chromosome-level genome assembly and manually-curated proteome of model necrotroph Parastagonospora nodorum Sn15 reveals a genome-wide trove of candidate effector homologs, and redundancy of virulence-related functions within an accessory chromosome.</title>
        <authorList>
            <person name="Bertazzoni S."/>
            <person name="Jones D.A.B."/>
            <person name="Phan H.T."/>
            <person name="Tan K.-C."/>
            <person name="Hane J.K."/>
        </authorList>
    </citation>
    <scope>NUCLEOTIDE SEQUENCE [LARGE SCALE GENOMIC DNA]</scope>
    <source>
        <strain evidence="2">SN15 / ATCC MYA-4574 / FGSC 10173)</strain>
    </source>
</reference>
<dbReference type="Proteomes" id="UP000663193">
    <property type="component" value="Chromosome 11"/>
</dbReference>
<gene>
    <name evidence="1" type="ORF">JI435_092720</name>
</gene>
<evidence type="ECO:0000313" key="1">
    <source>
        <dbReference type="EMBL" id="QRD00731.1"/>
    </source>
</evidence>
<dbReference type="AlphaFoldDB" id="A0A7U2FD33"/>
<evidence type="ECO:0000313" key="2">
    <source>
        <dbReference type="Proteomes" id="UP000663193"/>
    </source>
</evidence>
<dbReference type="VEuPathDB" id="FungiDB:JI435_092720"/>
<sequence length="188" mass="21746">MSSPCFPQFLHTPHKHLSPHTASKQHRFDSLRRSRFRKKLLSRQVASYSAALMLGTLVTAEDPAASLMSTMGFHITQMTIDSLKSSYDRRCQCSHDSRTSYEGREGRTRPYRIYRTCRKRRKLIPTPMKVYDNTGPLHVPEVPYDSSQEVPDYPWPPAPDGFENYGDAVKADKQTRCMIPRKVRMRPQ</sequence>
<dbReference type="EMBL" id="CP069033">
    <property type="protein sequence ID" value="QRD00731.1"/>
    <property type="molecule type" value="Genomic_DNA"/>
</dbReference>
<proteinExistence type="predicted"/>
<keyword evidence="2" id="KW-1185">Reference proteome</keyword>
<organism evidence="1 2">
    <name type="scientific">Phaeosphaeria nodorum (strain SN15 / ATCC MYA-4574 / FGSC 10173)</name>
    <name type="common">Glume blotch fungus</name>
    <name type="synonym">Parastagonospora nodorum</name>
    <dbReference type="NCBI Taxonomy" id="321614"/>
    <lineage>
        <taxon>Eukaryota</taxon>
        <taxon>Fungi</taxon>
        <taxon>Dikarya</taxon>
        <taxon>Ascomycota</taxon>
        <taxon>Pezizomycotina</taxon>
        <taxon>Dothideomycetes</taxon>
        <taxon>Pleosporomycetidae</taxon>
        <taxon>Pleosporales</taxon>
        <taxon>Pleosporineae</taxon>
        <taxon>Phaeosphaeriaceae</taxon>
        <taxon>Parastagonospora</taxon>
    </lineage>
</organism>
<protein>
    <submittedName>
        <fullName evidence="1">Uncharacterized protein</fullName>
    </submittedName>
</protein>